<feature type="active site" evidence="11">
    <location>
        <position position="312"/>
    </location>
</feature>
<comment type="subunit">
    <text evidence="11">Forms a cyclic heterotetrameric complex composed of two molecules of XerC and two molecules of XerD.</text>
</comment>
<dbReference type="PANTHER" id="PTHR30349">
    <property type="entry name" value="PHAGE INTEGRASE-RELATED"/>
    <property type="match status" value="1"/>
</dbReference>
<sequence length="347" mass="38456">MVAVEEFLQLQLQLQGATSACMLQGYLHKRMTTSTPSIESADVSSVDEFLTYLQVERQVSAHTLDAYRRDLAALVAWTGERNAEDGAQQTATPVDSAQLDSAHLRQFVAAEHRRGLSPKSLQRRLSACRSYYAWLLKHGRIAASPAAALRAPKAQRKLPQVLDADEAVRLVEVPTDAPLGLRDRALLELFYSSGLRLSELCALRWRDLDLDSGLVMVLGKGSKQRLVPVGSHAIAALRQWRRDSGASADAHVFPGRTGGAISQRAVQIRIKQLAVRQGMFKDVHPHMLRHSFASHILESSGDLRGVQELLGHSDIATTQIYTHLDFQHLAKVYDAAHPRARRKKTVE</sequence>
<feature type="active site" description="O-(3'-phospho-DNA)-tyrosine intermediate" evidence="11">
    <location>
        <position position="321"/>
    </location>
</feature>
<comment type="function">
    <text evidence="11">Site-specific tyrosine recombinase, which acts by catalyzing the cutting and rejoining of the recombining DNA molecules. The XerC-XerD complex is essential to convert dimers of the bacterial chromosome into monomers to permit their segregation at cell division. It also contributes to the segregational stability of plasmids.</text>
</comment>
<dbReference type="InterPro" id="IPR002104">
    <property type="entry name" value="Integrase_catalytic"/>
</dbReference>
<dbReference type="PANTHER" id="PTHR30349:SF81">
    <property type="entry name" value="TYROSINE RECOMBINASE XERC"/>
    <property type="match status" value="1"/>
</dbReference>
<keyword evidence="9 11" id="KW-0233">DNA recombination</keyword>
<keyword evidence="15" id="KW-1185">Reference proteome</keyword>
<dbReference type="Proteomes" id="UP000006735">
    <property type="component" value="Chromosome"/>
</dbReference>
<dbReference type="Pfam" id="PF02899">
    <property type="entry name" value="Phage_int_SAM_1"/>
    <property type="match status" value="1"/>
</dbReference>
<evidence type="ECO:0000256" key="10">
    <source>
        <dbReference type="ARBA" id="ARBA00023306"/>
    </source>
</evidence>
<dbReference type="CDD" id="cd00798">
    <property type="entry name" value="INT_XerDC_C"/>
    <property type="match status" value="1"/>
</dbReference>
<proteinExistence type="inferred from homology"/>
<dbReference type="SUPFAM" id="SSF56349">
    <property type="entry name" value="DNA breaking-rejoining enzymes"/>
    <property type="match status" value="1"/>
</dbReference>
<dbReference type="HOGENOM" id="CLU_027562_9_0_6"/>
<keyword evidence="7 11" id="KW-0229">DNA integration</keyword>
<feature type="domain" description="Core-binding (CB)" evidence="13">
    <location>
        <begin position="40"/>
        <end position="136"/>
    </location>
</feature>
<keyword evidence="10 11" id="KW-0131">Cell cycle</keyword>
<protein>
    <recommendedName>
        <fullName evidence="3 11">Tyrosine recombinase XerC</fullName>
    </recommendedName>
</protein>
<dbReference type="PROSITE" id="PS51900">
    <property type="entry name" value="CB"/>
    <property type="match status" value="1"/>
</dbReference>
<name>Q5GVM5_XANOR</name>
<evidence type="ECO:0000256" key="11">
    <source>
        <dbReference type="HAMAP-Rule" id="MF_01808"/>
    </source>
</evidence>
<dbReference type="KEGG" id="xoo:XOO3994"/>
<feature type="active site" evidence="11">
    <location>
        <position position="196"/>
    </location>
</feature>
<dbReference type="InterPro" id="IPR011931">
    <property type="entry name" value="Recomb_XerC"/>
</dbReference>
<dbReference type="GO" id="GO:0005737">
    <property type="term" value="C:cytoplasm"/>
    <property type="evidence" value="ECO:0007669"/>
    <property type="project" value="UniProtKB-SubCell"/>
</dbReference>
<dbReference type="InterPro" id="IPR004107">
    <property type="entry name" value="Integrase_SAM-like_N"/>
</dbReference>
<feature type="active site" evidence="11">
    <location>
        <position position="286"/>
    </location>
</feature>
<evidence type="ECO:0000256" key="5">
    <source>
        <dbReference type="ARBA" id="ARBA00022618"/>
    </source>
</evidence>
<gene>
    <name evidence="11 14" type="primary">xerC</name>
    <name evidence="14" type="ordered locus">XOO3994</name>
</gene>
<comment type="similarity">
    <text evidence="2 11">Belongs to the 'phage' integrase family. XerC subfamily.</text>
</comment>
<dbReference type="NCBIfam" id="TIGR02224">
    <property type="entry name" value="recomb_XerC"/>
    <property type="match status" value="1"/>
</dbReference>
<dbReference type="GO" id="GO:0009037">
    <property type="term" value="F:tyrosine-based site-specific recombinase activity"/>
    <property type="evidence" value="ECO:0007669"/>
    <property type="project" value="UniProtKB-UniRule"/>
</dbReference>
<dbReference type="InterPro" id="IPR013762">
    <property type="entry name" value="Integrase-like_cat_sf"/>
</dbReference>
<dbReference type="InterPro" id="IPR011010">
    <property type="entry name" value="DNA_brk_join_enz"/>
</dbReference>
<dbReference type="Pfam" id="PF00589">
    <property type="entry name" value="Phage_integrase"/>
    <property type="match status" value="1"/>
</dbReference>
<comment type="subcellular location">
    <subcellularLocation>
        <location evidence="1 11">Cytoplasm</location>
    </subcellularLocation>
</comment>
<evidence type="ECO:0000259" key="13">
    <source>
        <dbReference type="PROSITE" id="PS51900"/>
    </source>
</evidence>
<dbReference type="HAMAP" id="MF_01808">
    <property type="entry name" value="Recomb_XerC_XerD"/>
    <property type="match status" value="1"/>
</dbReference>
<reference evidence="14 15" key="1">
    <citation type="journal article" date="2005" name="Nucleic Acids Res.">
        <title>The genome sequence of Xanthomonas oryzae pathovar oryzae KACC10331, the bacterial blight pathogen of rice.</title>
        <authorList>
            <person name="Lee B.M."/>
            <person name="Park Y.J."/>
            <person name="Park D.S."/>
            <person name="Kang H.W."/>
            <person name="Kim J.G."/>
            <person name="Song E.S."/>
            <person name="Park I.C."/>
            <person name="Yoon U.H."/>
            <person name="Hahn J.H."/>
            <person name="Koo B.S."/>
            <person name="Lee G.B."/>
            <person name="Kim H."/>
            <person name="Park H.S."/>
            <person name="Yoon K.O."/>
            <person name="Kim J.H."/>
            <person name="Jung C.H."/>
            <person name="Koh N.H."/>
            <person name="Seo J.S."/>
            <person name="Go S.J."/>
        </authorList>
    </citation>
    <scope>NUCLEOTIDE SEQUENCE [LARGE SCALE GENOMIC DNA]</scope>
    <source>
        <strain evidence="15">KACC10331 / KXO85</strain>
    </source>
</reference>
<dbReference type="GO" id="GO:0007059">
    <property type="term" value="P:chromosome segregation"/>
    <property type="evidence" value="ECO:0007669"/>
    <property type="project" value="UniProtKB-UniRule"/>
</dbReference>
<evidence type="ECO:0000259" key="12">
    <source>
        <dbReference type="PROSITE" id="PS51898"/>
    </source>
</evidence>
<evidence type="ECO:0000256" key="1">
    <source>
        <dbReference type="ARBA" id="ARBA00004496"/>
    </source>
</evidence>
<organism evidence="14 15">
    <name type="scientific">Xanthomonas oryzae pv. oryzae (strain KACC10331 / KXO85)</name>
    <dbReference type="NCBI Taxonomy" id="291331"/>
    <lineage>
        <taxon>Bacteria</taxon>
        <taxon>Pseudomonadati</taxon>
        <taxon>Pseudomonadota</taxon>
        <taxon>Gammaproteobacteria</taxon>
        <taxon>Lysobacterales</taxon>
        <taxon>Lysobacteraceae</taxon>
        <taxon>Xanthomonas</taxon>
    </lineage>
</organism>
<dbReference type="GO" id="GO:0003677">
    <property type="term" value="F:DNA binding"/>
    <property type="evidence" value="ECO:0007669"/>
    <property type="project" value="UniProtKB-UniRule"/>
</dbReference>
<dbReference type="GO" id="GO:0051301">
    <property type="term" value="P:cell division"/>
    <property type="evidence" value="ECO:0007669"/>
    <property type="project" value="UniProtKB-UniRule"/>
</dbReference>
<evidence type="ECO:0000256" key="6">
    <source>
        <dbReference type="ARBA" id="ARBA00022829"/>
    </source>
</evidence>
<keyword evidence="6 11" id="KW-0159">Chromosome partition</keyword>
<evidence type="ECO:0000256" key="2">
    <source>
        <dbReference type="ARBA" id="ARBA00006657"/>
    </source>
</evidence>
<dbReference type="STRING" id="291331.XOO3994"/>
<keyword evidence="4 11" id="KW-0963">Cytoplasm</keyword>
<dbReference type="InterPro" id="IPR050090">
    <property type="entry name" value="Tyrosine_recombinase_XerCD"/>
</dbReference>
<evidence type="ECO:0000256" key="8">
    <source>
        <dbReference type="ARBA" id="ARBA00023125"/>
    </source>
</evidence>
<keyword evidence="8 11" id="KW-0238">DNA-binding</keyword>
<dbReference type="InterPro" id="IPR044068">
    <property type="entry name" value="CB"/>
</dbReference>
<accession>Q5GVM5</accession>
<dbReference type="Gene3D" id="1.10.150.130">
    <property type="match status" value="1"/>
</dbReference>
<dbReference type="AlphaFoldDB" id="Q5GVM5"/>
<dbReference type="EMBL" id="AE013598">
    <property type="protein sequence ID" value="AAW77248.1"/>
    <property type="molecule type" value="Genomic_DNA"/>
</dbReference>
<evidence type="ECO:0000313" key="14">
    <source>
        <dbReference type="EMBL" id="AAW77248.1"/>
    </source>
</evidence>
<dbReference type="PROSITE" id="PS51898">
    <property type="entry name" value="TYR_RECOMBINASE"/>
    <property type="match status" value="1"/>
</dbReference>
<feature type="active site" evidence="11">
    <location>
        <position position="220"/>
    </location>
</feature>
<evidence type="ECO:0000256" key="9">
    <source>
        <dbReference type="ARBA" id="ARBA00023172"/>
    </source>
</evidence>
<dbReference type="GO" id="GO:0006313">
    <property type="term" value="P:DNA transposition"/>
    <property type="evidence" value="ECO:0007669"/>
    <property type="project" value="UniProtKB-UniRule"/>
</dbReference>
<feature type="active site" evidence="11">
    <location>
        <position position="289"/>
    </location>
</feature>
<dbReference type="InterPro" id="IPR023009">
    <property type="entry name" value="Tyrosine_recombinase_XerC/XerD"/>
</dbReference>
<evidence type="ECO:0000256" key="4">
    <source>
        <dbReference type="ARBA" id="ARBA00022490"/>
    </source>
</evidence>
<dbReference type="InterPro" id="IPR010998">
    <property type="entry name" value="Integrase_recombinase_N"/>
</dbReference>
<feature type="domain" description="Tyr recombinase" evidence="12">
    <location>
        <begin position="157"/>
        <end position="334"/>
    </location>
</feature>
<dbReference type="Gene3D" id="1.10.443.10">
    <property type="entry name" value="Intergrase catalytic core"/>
    <property type="match status" value="1"/>
</dbReference>
<dbReference type="NCBIfam" id="NF001399">
    <property type="entry name" value="PRK00283.1"/>
    <property type="match status" value="1"/>
</dbReference>
<keyword evidence="5 11" id="KW-0132">Cell division</keyword>
<evidence type="ECO:0000313" key="15">
    <source>
        <dbReference type="Proteomes" id="UP000006735"/>
    </source>
</evidence>
<evidence type="ECO:0000256" key="3">
    <source>
        <dbReference type="ARBA" id="ARBA00015804"/>
    </source>
</evidence>
<evidence type="ECO:0000256" key="7">
    <source>
        <dbReference type="ARBA" id="ARBA00022908"/>
    </source>
</evidence>